<evidence type="ECO:0000313" key="2">
    <source>
        <dbReference type="Proteomes" id="UP001055114"/>
    </source>
</evidence>
<name>A0AA37NSB0_9BACT</name>
<comment type="caution">
    <text evidence="1">The sequence shown here is derived from an EMBL/GenBank/DDBJ whole genome shotgun (WGS) entry which is preliminary data.</text>
</comment>
<accession>A0AA37NSB0</accession>
<dbReference type="AlphaFoldDB" id="A0AA37NSB0"/>
<dbReference type="EMBL" id="BQNZ01000003">
    <property type="protein sequence ID" value="GKH73431.1"/>
    <property type="molecule type" value="Genomic_DNA"/>
</dbReference>
<reference evidence="1" key="1">
    <citation type="submission" date="2022-01" db="EMBL/GenBank/DDBJ databases">
        <title>Novel bile acid biosynthetic pathways are enriched in the microbiome of centenarians.</title>
        <authorList>
            <person name="Sato Y."/>
            <person name="Atarashi K."/>
            <person name="Plichta R.D."/>
            <person name="Arai Y."/>
            <person name="Sasajima S."/>
            <person name="Kearney M.S."/>
            <person name="Suda W."/>
            <person name="Takeshita K."/>
            <person name="Sasaki T."/>
            <person name="Okamoto S."/>
            <person name="Skelly N.A."/>
            <person name="Okamura Y."/>
            <person name="Vlamakis H."/>
            <person name="Li Y."/>
            <person name="Tanoue T."/>
            <person name="Takei H."/>
            <person name="Nittono H."/>
            <person name="Narushima S."/>
            <person name="Irie J."/>
            <person name="Itoh H."/>
            <person name="Moriya K."/>
            <person name="Sugiura Y."/>
            <person name="Suematsu M."/>
            <person name="Moritoki N."/>
            <person name="Shibata S."/>
            <person name="Littman R.D."/>
            <person name="Fischbach A.M."/>
            <person name="Uwamino Y."/>
            <person name="Inoue T."/>
            <person name="Honda A."/>
            <person name="Hattori M."/>
            <person name="Murai T."/>
            <person name="Xavier J.R."/>
            <person name="Hirose N."/>
            <person name="Honda K."/>
        </authorList>
    </citation>
    <scope>NUCLEOTIDE SEQUENCE</scope>
    <source>
        <strain evidence="1">CE91-St3</strain>
    </source>
</reference>
<proteinExistence type="predicted"/>
<dbReference type="RefSeq" id="WP_139322584.1">
    <property type="nucleotide sequence ID" value="NZ_BQNZ01000003.1"/>
</dbReference>
<organism evidence="1 2">
    <name type="scientific">Parabacteroides merdae</name>
    <dbReference type="NCBI Taxonomy" id="46503"/>
    <lineage>
        <taxon>Bacteria</taxon>
        <taxon>Pseudomonadati</taxon>
        <taxon>Bacteroidota</taxon>
        <taxon>Bacteroidia</taxon>
        <taxon>Bacteroidales</taxon>
        <taxon>Tannerellaceae</taxon>
        <taxon>Parabacteroides</taxon>
    </lineage>
</organism>
<protein>
    <submittedName>
        <fullName evidence="1">Uncharacterized protein</fullName>
    </submittedName>
</protein>
<evidence type="ECO:0000313" key="1">
    <source>
        <dbReference type="EMBL" id="GKH73431.1"/>
    </source>
</evidence>
<sequence length="129" mass="15172">MKFINNLRNLLSLDRMQQQRQLRLCERMIDEAENCSSFKELLACHQHIFSEGIHIPNLDYQPTGMFRAAAAQLTLEKVYLGNICGLFIKNARYWESSKDYIARDICLRQWQNALIANLTDYSRSLTQKR</sequence>
<gene>
    <name evidence="1" type="ORF">CE91St3_32940</name>
</gene>
<dbReference type="Proteomes" id="UP001055114">
    <property type="component" value="Unassembled WGS sequence"/>
</dbReference>